<dbReference type="EMBL" id="UZAF01000386">
    <property type="protein sequence ID" value="VDO05655.1"/>
    <property type="molecule type" value="Genomic_DNA"/>
</dbReference>
<dbReference type="WBParaSite" id="HPLM_0000053001-mRNA-1">
    <property type="protein sequence ID" value="HPLM_0000053001-mRNA-1"/>
    <property type="gene ID" value="HPLM_0000053001"/>
</dbReference>
<evidence type="ECO:0000313" key="3">
    <source>
        <dbReference type="Proteomes" id="UP000268014"/>
    </source>
</evidence>
<evidence type="ECO:0000313" key="4">
    <source>
        <dbReference type="WBParaSite" id="HPLM_0000053001-mRNA-1"/>
    </source>
</evidence>
<evidence type="ECO:0000313" key="2">
    <source>
        <dbReference type="EMBL" id="VDO05655.1"/>
    </source>
</evidence>
<name>A0A0N4VTB3_HAEPC</name>
<reference evidence="4" key="1">
    <citation type="submission" date="2017-02" db="UniProtKB">
        <authorList>
            <consortium name="WormBaseParasite"/>
        </authorList>
    </citation>
    <scope>IDENTIFICATION</scope>
</reference>
<feature type="region of interest" description="Disordered" evidence="1">
    <location>
        <begin position="32"/>
        <end position="57"/>
    </location>
</feature>
<feature type="compositionally biased region" description="Polar residues" evidence="1">
    <location>
        <begin position="36"/>
        <end position="50"/>
    </location>
</feature>
<protein>
    <submittedName>
        <fullName evidence="4">Transposase</fullName>
    </submittedName>
</protein>
<sequence length="128" mass="14944">MISMTSYTKMCVESHPHIRKIMLYYFEKGWKRPGHSATSKTSRRLNNQPKPTKKWGLPLNLPYSPAETFMDYHVSRSLKNWLGNRSYDDLDDLMADVKAWIASKDQNLFAFEIQQSSQWEAMHEVDGG</sequence>
<dbReference type="AlphaFoldDB" id="A0A0N4VTB3"/>
<organism evidence="4">
    <name type="scientific">Haemonchus placei</name>
    <name type="common">Barber's pole worm</name>
    <dbReference type="NCBI Taxonomy" id="6290"/>
    <lineage>
        <taxon>Eukaryota</taxon>
        <taxon>Metazoa</taxon>
        <taxon>Ecdysozoa</taxon>
        <taxon>Nematoda</taxon>
        <taxon>Chromadorea</taxon>
        <taxon>Rhabditida</taxon>
        <taxon>Rhabditina</taxon>
        <taxon>Rhabditomorpha</taxon>
        <taxon>Strongyloidea</taxon>
        <taxon>Trichostrongylidae</taxon>
        <taxon>Haemonchus</taxon>
    </lineage>
</organism>
<reference evidence="2 3" key="2">
    <citation type="submission" date="2018-11" db="EMBL/GenBank/DDBJ databases">
        <authorList>
            <consortium name="Pathogen Informatics"/>
        </authorList>
    </citation>
    <scope>NUCLEOTIDE SEQUENCE [LARGE SCALE GENOMIC DNA]</scope>
    <source>
        <strain evidence="2 3">MHpl1</strain>
    </source>
</reference>
<dbReference type="Gene3D" id="3.30.420.10">
    <property type="entry name" value="Ribonuclease H-like superfamily/Ribonuclease H"/>
    <property type="match status" value="1"/>
</dbReference>
<dbReference type="InterPro" id="IPR036397">
    <property type="entry name" value="RNaseH_sf"/>
</dbReference>
<gene>
    <name evidence="2" type="ORF">HPLM_LOCUS531</name>
</gene>
<evidence type="ECO:0000256" key="1">
    <source>
        <dbReference type="SAM" id="MobiDB-lite"/>
    </source>
</evidence>
<accession>A0A0N4VTB3</accession>
<proteinExistence type="predicted"/>
<dbReference type="Proteomes" id="UP000268014">
    <property type="component" value="Unassembled WGS sequence"/>
</dbReference>
<dbReference type="OrthoDB" id="616263at2759"/>
<dbReference type="GO" id="GO:0003676">
    <property type="term" value="F:nucleic acid binding"/>
    <property type="evidence" value="ECO:0007669"/>
    <property type="project" value="InterPro"/>
</dbReference>
<keyword evidence="3" id="KW-1185">Reference proteome</keyword>